<sequence>MQHLKYAFRFINACFALTLKHRRLRSPLFHLWMGGMALIILWLVALLIVVAFFGTRPLGLVLIGVLISLLLFCLLAWGEITALETCLIFDDLTWMDQGLPGSSQGKQDYARWYEVLLWVFLQPGFWIIRLFNQAFRPQHVEKSDWLSAAYLMLPIMTLESFRLREAIDRIKQLVANRLIRFRHDLVAVRPLSTVVQGLFILLGAGVGLWVGLKIADFKTARLLSRLIAVAVGTLIAGVLTLLGTSFSSFNRACYYTTLYQWILSVENARMMGDPSHSPPPEILSQVMKTRRPNPKEK</sequence>
<feature type="transmembrane region" description="Helical" evidence="2">
    <location>
        <begin position="222"/>
        <end position="242"/>
    </location>
</feature>
<feature type="transmembrane region" description="Helical" evidence="2">
    <location>
        <begin position="29"/>
        <end position="52"/>
    </location>
</feature>
<feature type="transmembrane region" description="Helical" evidence="2">
    <location>
        <begin position="112"/>
        <end position="131"/>
    </location>
</feature>
<proteinExistence type="predicted"/>
<dbReference type="EMBL" id="LT859958">
    <property type="protein sequence ID" value="SMX53227.1"/>
    <property type="molecule type" value="Genomic_DNA"/>
</dbReference>
<evidence type="ECO:0000256" key="2">
    <source>
        <dbReference type="SAM" id="Phobius"/>
    </source>
</evidence>
<keyword evidence="2" id="KW-1133">Transmembrane helix</keyword>
<feature type="compositionally biased region" description="Basic residues" evidence="1">
    <location>
        <begin position="288"/>
        <end position="297"/>
    </location>
</feature>
<dbReference type="AlphaFoldDB" id="A0A1Y6K2Z4"/>
<gene>
    <name evidence="3" type="ORF">CFX1CAM_0161</name>
</gene>
<feature type="transmembrane region" description="Helical" evidence="2">
    <location>
        <begin position="58"/>
        <end position="77"/>
    </location>
</feature>
<protein>
    <submittedName>
        <fullName evidence="3">Uncharacterized protein</fullName>
    </submittedName>
</protein>
<keyword evidence="2" id="KW-0472">Membrane</keyword>
<organism evidence="3 4">
    <name type="scientific">Candidatus Brevifilum fermentans</name>
    <dbReference type="NCBI Taxonomy" id="1986204"/>
    <lineage>
        <taxon>Bacteria</taxon>
        <taxon>Bacillati</taxon>
        <taxon>Chloroflexota</taxon>
        <taxon>Anaerolineae</taxon>
        <taxon>Anaerolineales</taxon>
        <taxon>Anaerolineaceae</taxon>
        <taxon>Candidatus Brevifilum</taxon>
    </lineage>
</organism>
<keyword evidence="4" id="KW-1185">Reference proteome</keyword>
<evidence type="ECO:0000256" key="1">
    <source>
        <dbReference type="SAM" id="MobiDB-lite"/>
    </source>
</evidence>
<keyword evidence="2" id="KW-0812">Transmembrane</keyword>
<evidence type="ECO:0000313" key="3">
    <source>
        <dbReference type="EMBL" id="SMX53227.1"/>
    </source>
</evidence>
<dbReference type="Proteomes" id="UP000195514">
    <property type="component" value="Chromosome I"/>
</dbReference>
<reference evidence="4" key="1">
    <citation type="submission" date="2017-05" db="EMBL/GenBank/DDBJ databases">
        <authorList>
            <person name="Kirkegaard R."/>
            <person name="Mcilroy J S."/>
        </authorList>
    </citation>
    <scope>NUCLEOTIDE SEQUENCE [LARGE SCALE GENOMIC DNA]</scope>
</reference>
<feature type="region of interest" description="Disordered" evidence="1">
    <location>
        <begin position="273"/>
        <end position="297"/>
    </location>
</feature>
<name>A0A1Y6K2Z4_9CHLR</name>
<evidence type="ECO:0000313" key="4">
    <source>
        <dbReference type="Proteomes" id="UP000195514"/>
    </source>
</evidence>
<accession>A0A1Y6K2Z4</accession>
<dbReference type="KEGG" id="abat:CFX1CAM_0161"/>
<dbReference type="RefSeq" id="WP_157891625.1">
    <property type="nucleotide sequence ID" value="NZ_LT859958.1"/>
</dbReference>
<feature type="transmembrane region" description="Helical" evidence="2">
    <location>
        <begin position="186"/>
        <end position="210"/>
    </location>
</feature>